<dbReference type="AlphaFoldDB" id="A0A4Y8JU67"/>
<evidence type="ECO:0000313" key="2">
    <source>
        <dbReference type="Proteomes" id="UP000297472"/>
    </source>
</evidence>
<sequence length="152" mass="16792">MSAIEIQTAITTLTELRDAGTPGPFFLDDCEGEIRVYPERLLPSMSRDESGEITSWTSPGSWQTDEMVISYDVESWDPGENTQDDRMRANAETFVILQRTINPMLAVLQVALTFAALTHNKFTDTGLELARAINGTAPLPQETDPEHAEACS</sequence>
<dbReference type="Proteomes" id="UP000297472">
    <property type="component" value="Unassembled WGS sequence"/>
</dbReference>
<dbReference type="EMBL" id="SOHA01000039">
    <property type="protein sequence ID" value="TFD27461.1"/>
    <property type="molecule type" value="Genomic_DNA"/>
</dbReference>
<accession>A0A4Y8JU67</accession>
<dbReference type="RefSeq" id="WP_134425331.1">
    <property type="nucleotide sequence ID" value="NZ_SOHA01000039.1"/>
</dbReference>
<gene>
    <name evidence="1" type="ORF">E3T49_13030</name>
</gene>
<protein>
    <submittedName>
        <fullName evidence="1">Uncharacterized protein</fullName>
    </submittedName>
</protein>
<organism evidence="1 2">
    <name type="scientific">Cryobacterium cryoconiti</name>
    <dbReference type="NCBI Taxonomy" id="1259239"/>
    <lineage>
        <taxon>Bacteria</taxon>
        <taxon>Bacillati</taxon>
        <taxon>Actinomycetota</taxon>
        <taxon>Actinomycetes</taxon>
        <taxon>Micrococcales</taxon>
        <taxon>Microbacteriaceae</taxon>
        <taxon>Cryobacterium</taxon>
    </lineage>
</organism>
<evidence type="ECO:0000313" key="1">
    <source>
        <dbReference type="EMBL" id="TFD27461.1"/>
    </source>
</evidence>
<keyword evidence="2" id="KW-1185">Reference proteome</keyword>
<reference evidence="1 2" key="1">
    <citation type="submission" date="2019-03" db="EMBL/GenBank/DDBJ databases">
        <title>Genomics of glacier-inhabiting Cryobacterium strains.</title>
        <authorList>
            <person name="Liu Q."/>
            <person name="Xin Y.-H."/>
        </authorList>
    </citation>
    <scope>NUCLEOTIDE SEQUENCE [LARGE SCALE GENOMIC DNA]</scope>
    <source>
        <strain evidence="1 2">TMT1-51</strain>
    </source>
</reference>
<comment type="caution">
    <text evidence="1">The sequence shown here is derived from an EMBL/GenBank/DDBJ whole genome shotgun (WGS) entry which is preliminary data.</text>
</comment>
<name>A0A4Y8JU67_9MICO</name>
<dbReference type="OrthoDB" id="4339166at2"/>
<proteinExistence type="predicted"/>